<accession>A0ABR0U9J8</accession>
<protein>
    <recommendedName>
        <fullName evidence="3">Reverse transcriptase zinc-binding domain-containing protein</fullName>
    </recommendedName>
</protein>
<reference evidence="1 2" key="1">
    <citation type="journal article" date="2021" name="Comput. Struct. Biotechnol. J.">
        <title>De novo genome assembly of the potent medicinal plant Rehmannia glutinosa using nanopore technology.</title>
        <authorList>
            <person name="Ma L."/>
            <person name="Dong C."/>
            <person name="Song C."/>
            <person name="Wang X."/>
            <person name="Zheng X."/>
            <person name="Niu Y."/>
            <person name="Chen S."/>
            <person name="Feng W."/>
        </authorList>
    </citation>
    <scope>NUCLEOTIDE SEQUENCE [LARGE SCALE GENOMIC DNA]</scope>
    <source>
        <strain evidence="1">DH-2019</strain>
    </source>
</reference>
<organism evidence="1 2">
    <name type="scientific">Rehmannia glutinosa</name>
    <name type="common">Chinese foxglove</name>
    <dbReference type="NCBI Taxonomy" id="99300"/>
    <lineage>
        <taxon>Eukaryota</taxon>
        <taxon>Viridiplantae</taxon>
        <taxon>Streptophyta</taxon>
        <taxon>Embryophyta</taxon>
        <taxon>Tracheophyta</taxon>
        <taxon>Spermatophyta</taxon>
        <taxon>Magnoliopsida</taxon>
        <taxon>eudicotyledons</taxon>
        <taxon>Gunneridae</taxon>
        <taxon>Pentapetalae</taxon>
        <taxon>asterids</taxon>
        <taxon>lamiids</taxon>
        <taxon>Lamiales</taxon>
        <taxon>Orobanchaceae</taxon>
        <taxon>Rehmannieae</taxon>
        <taxon>Rehmannia</taxon>
    </lineage>
</organism>
<evidence type="ECO:0008006" key="3">
    <source>
        <dbReference type="Google" id="ProtNLM"/>
    </source>
</evidence>
<proteinExistence type="predicted"/>
<dbReference type="EMBL" id="JABTTQ020003268">
    <property type="protein sequence ID" value="KAK6118977.1"/>
    <property type="molecule type" value="Genomic_DNA"/>
</dbReference>
<name>A0ABR0U9J8_REHGL</name>
<evidence type="ECO:0000313" key="1">
    <source>
        <dbReference type="EMBL" id="KAK6118977.1"/>
    </source>
</evidence>
<keyword evidence="2" id="KW-1185">Reference proteome</keyword>
<gene>
    <name evidence="1" type="ORF">DH2020_047263</name>
</gene>
<dbReference type="Proteomes" id="UP001318860">
    <property type="component" value="Unassembled WGS sequence"/>
</dbReference>
<evidence type="ECO:0000313" key="2">
    <source>
        <dbReference type="Proteomes" id="UP001318860"/>
    </source>
</evidence>
<sequence>MAFNLALLSKQAWRLITNPSSLLARVYKAKYHRNCSLLDAKMHHRPSWSWRSIMDSRKILLEGCIKRIHSGSNTRVWGDRWIPKAPYFLPRPNPCCYPQTMRVSDLIDVETNSWKTDLIRHVFPEQEANLILSIPLHCSNHNDTWYWVHSKNGKFSVKSAYYTMLHAPNLSEVNRMGNSSTGISTVWRKLWKLTIPARISHFAWRALTDSLPTPSNLSASSPFATRSAHYASPMTPQTHTFSSFAPSLIKYGLTAEKLALREALGLALSEGHMDISIIGDSLCSNRFFARDLNNPEPTWNLFCLRSKLSAAT</sequence>
<comment type="caution">
    <text evidence="1">The sequence shown here is derived from an EMBL/GenBank/DDBJ whole genome shotgun (WGS) entry which is preliminary data.</text>
</comment>